<dbReference type="EMBL" id="PKUQ01000016">
    <property type="protein sequence ID" value="PLW77647.1"/>
    <property type="molecule type" value="Genomic_DNA"/>
</dbReference>
<protein>
    <submittedName>
        <fullName evidence="1">Uncharacterized protein</fullName>
    </submittedName>
</protein>
<dbReference type="Proteomes" id="UP000234881">
    <property type="component" value="Unassembled WGS sequence"/>
</dbReference>
<evidence type="ECO:0000313" key="2">
    <source>
        <dbReference type="Proteomes" id="UP000234881"/>
    </source>
</evidence>
<gene>
    <name evidence="1" type="ORF">C0081_10140</name>
</gene>
<comment type="caution">
    <text evidence="1">The sequence shown here is derived from an EMBL/GenBank/DDBJ whole genome shotgun (WGS) entry which is preliminary data.</text>
</comment>
<keyword evidence="2" id="KW-1185">Reference proteome</keyword>
<sequence>MKVDWGYSCGDVYFSKPLWPAYSQRGKAQTVTVETFDGFPMWATASDTPNKWCVSPLMVWSGPFKN</sequence>
<reference evidence="1 2" key="1">
    <citation type="submission" date="2018-01" db="EMBL/GenBank/DDBJ databases">
        <title>The draft genome sequence of Cohaesibacter sp. H1304.</title>
        <authorList>
            <person name="Wang N.-N."/>
            <person name="Du Z.-J."/>
        </authorList>
    </citation>
    <scope>NUCLEOTIDE SEQUENCE [LARGE SCALE GENOMIC DNA]</scope>
    <source>
        <strain evidence="1 2">H1304</strain>
    </source>
</reference>
<proteinExistence type="predicted"/>
<organism evidence="1 2">
    <name type="scientific">Cohaesibacter celericrescens</name>
    <dbReference type="NCBI Taxonomy" id="2067669"/>
    <lineage>
        <taxon>Bacteria</taxon>
        <taxon>Pseudomonadati</taxon>
        <taxon>Pseudomonadota</taxon>
        <taxon>Alphaproteobacteria</taxon>
        <taxon>Hyphomicrobiales</taxon>
        <taxon>Cohaesibacteraceae</taxon>
    </lineage>
</organism>
<evidence type="ECO:0000313" key="1">
    <source>
        <dbReference type="EMBL" id="PLW77647.1"/>
    </source>
</evidence>
<dbReference type="AlphaFoldDB" id="A0A2N5XT64"/>
<name>A0A2N5XT64_9HYPH</name>
<accession>A0A2N5XT64</accession>